<protein>
    <submittedName>
        <fullName evidence="2">Helix-turn-helix transcriptional regulator</fullName>
    </submittedName>
</protein>
<dbReference type="InterPro" id="IPR001387">
    <property type="entry name" value="Cro/C1-type_HTH"/>
</dbReference>
<dbReference type="CDD" id="cd00093">
    <property type="entry name" value="HTH_XRE"/>
    <property type="match status" value="1"/>
</dbReference>
<dbReference type="Pfam" id="PF13560">
    <property type="entry name" value="HTH_31"/>
    <property type="match status" value="1"/>
</dbReference>
<proteinExistence type="predicted"/>
<dbReference type="Gene3D" id="1.10.260.40">
    <property type="entry name" value="lambda repressor-like DNA-binding domains"/>
    <property type="match status" value="1"/>
</dbReference>
<gene>
    <name evidence="2" type="ORF">N4S67_06225</name>
</gene>
<accession>A0ABT2M8T2</accession>
<dbReference type="PANTHER" id="PTHR35010:SF2">
    <property type="entry name" value="BLL4672 PROTEIN"/>
    <property type="match status" value="1"/>
</dbReference>
<dbReference type="EMBL" id="JAODWD010000002">
    <property type="protein sequence ID" value="MCT7658014.1"/>
    <property type="molecule type" value="Genomic_DNA"/>
</dbReference>
<dbReference type="PROSITE" id="PS50943">
    <property type="entry name" value="HTH_CROC1"/>
    <property type="match status" value="1"/>
</dbReference>
<dbReference type="SUPFAM" id="SSF47413">
    <property type="entry name" value="lambda repressor-like DNA-binding domains"/>
    <property type="match status" value="1"/>
</dbReference>
<evidence type="ECO:0000259" key="1">
    <source>
        <dbReference type="PROSITE" id="PS50943"/>
    </source>
</evidence>
<dbReference type="Gene3D" id="3.30.450.180">
    <property type="match status" value="1"/>
</dbReference>
<dbReference type="SMART" id="SM00530">
    <property type="entry name" value="HTH_XRE"/>
    <property type="match status" value="1"/>
</dbReference>
<dbReference type="InterPro" id="IPR010982">
    <property type="entry name" value="Lambda_DNA-bd_dom_sf"/>
</dbReference>
<comment type="caution">
    <text evidence="2">The sequence shown here is derived from an EMBL/GenBank/DDBJ whole genome shotgun (WGS) entry which is preliminary data.</text>
</comment>
<dbReference type="PANTHER" id="PTHR35010">
    <property type="entry name" value="BLL4672 PROTEIN-RELATED"/>
    <property type="match status" value="1"/>
</dbReference>
<reference evidence="3" key="1">
    <citation type="submission" date="2023-07" db="EMBL/GenBank/DDBJ databases">
        <authorList>
            <person name="Deng Y."/>
            <person name="Zhang Y.-Q."/>
        </authorList>
    </citation>
    <scope>NUCLEOTIDE SEQUENCE [LARGE SCALE GENOMIC DNA]</scope>
    <source>
        <strain evidence="3">CPCC 205710</strain>
    </source>
</reference>
<evidence type="ECO:0000313" key="2">
    <source>
        <dbReference type="EMBL" id="MCT7658014.1"/>
    </source>
</evidence>
<evidence type="ECO:0000313" key="3">
    <source>
        <dbReference type="Proteomes" id="UP001206639"/>
    </source>
</evidence>
<name>A0ABT2M8T2_9MYCO</name>
<dbReference type="RefSeq" id="WP_260992105.1">
    <property type="nucleotide sequence ID" value="NZ_JAODWD010000002.1"/>
</dbReference>
<keyword evidence="3" id="KW-1185">Reference proteome</keyword>
<dbReference type="InterPro" id="IPR041413">
    <property type="entry name" value="MLTR_LBD"/>
</dbReference>
<dbReference type="Pfam" id="PF17765">
    <property type="entry name" value="MLTR_LBD"/>
    <property type="match status" value="1"/>
</dbReference>
<dbReference type="Proteomes" id="UP001206639">
    <property type="component" value="Unassembled WGS sequence"/>
</dbReference>
<feature type="domain" description="HTH cro/C1-type" evidence="1">
    <location>
        <begin position="35"/>
        <end position="82"/>
    </location>
</feature>
<organism evidence="2 3">
    <name type="scientific">Mycobacterium deserti</name>
    <dbReference type="NCBI Taxonomy" id="2978347"/>
    <lineage>
        <taxon>Bacteria</taxon>
        <taxon>Bacillati</taxon>
        <taxon>Actinomycetota</taxon>
        <taxon>Actinomycetes</taxon>
        <taxon>Mycobacteriales</taxon>
        <taxon>Mycobacteriaceae</taxon>
        <taxon>Mycobacterium</taxon>
    </lineage>
</organism>
<sequence>MTSENALGEYLRLRRGQVRPEDVGLVAGRRRRVEGLRREELAALAGISADYYLRIEQGRTTHPSPQVLDALARVLRMDVLAAAHLHELARDDRRVYSGVERVSDHIATLIDELNVPAFVAGRCLDCLASNQSARALSPNFTPGRNLLKQLFLDPAERRLHIDYAAAAAGVVAGLRQIAGGHTPDPRLDSLVKELCAASEKFQALWAQGDVGYRRAGTSHMQHPRVGELLLHRTRFPIPDSDGQHVQLYHAAPNTETATKLAELIYL</sequence>